<reference evidence="1" key="1">
    <citation type="journal article" date="2020" name="Fungal Divers.">
        <title>Resolving the Mortierellaceae phylogeny through synthesis of multi-gene phylogenetics and phylogenomics.</title>
        <authorList>
            <person name="Vandepol N."/>
            <person name="Liber J."/>
            <person name="Desiro A."/>
            <person name="Na H."/>
            <person name="Kennedy M."/>
            <person name="Barry K."/>
            <person name="Grigoriev I.V."/>
            <person name="Miller A.N."/>
            <person name="O'Donnell K."/>
            <person name="Stajich J.E."/>
            <person name="Bonito G."/>
        </authorList>
    </citation>
    <scope>NUCLEOTIDE SEQUENCE</scope>
    <source>
        <strain evidence="1">BC1065</strain>
    </source>
</reference>
<dbReference type="AlphaFoldDB" id="A0A9P6PXI6"/>
<name>A0A9P6PXI6_9FUNG</name>
<sequence>MAEVGVDLVFPAVESGIPDISSVQVSQELMEVISAFETPALSSLVLDWRDLSRMDTSEDDQENALLFSSVPFKVRAAVGDHLDRFRIDSDAVTDAALVRQA</sequence>
<feature type="non-terminal residue" evidence="1">
    <location>
        <position position="1"/>
    </location>
</feature>
<dbReference type="EMBL" id="JAAAJB010000424">
    <property type="protein sequence ID" value="KAG0256133.1"/>
    <property type="molecule type" value="Genomic_DNA"/>
</dbReference>
<organism evidence="1 2">
    <name type="scientific">Actinomortierella ambigua</name>
    <dbReference type="NCBI Taxonomy" id="1343610"/>
    <lineage>
        <taxon>Eukaryota</taxon>
        <taxon>Fungi</taxon>
        <taxon>Fungi incertae sedis</taxon>
        <taxon>Mucoromycota</taxon>
        <taxon>Mortierellomycotina</taxon>
        <taxon>Mortierellomycetes</taxon>
        <taxon>Mortierellales</taxon>
        <taxon>Mortierellaceae</taxon>
        <taxon>Actinomortierella</taxon>
    </lineage>
</organism>
<dbReference type="Proteomes" id="UP000807716">
    <property type="component" value="Unassembled WGS sequence"/>
</dbReference>
<protein>
    <submittedName>
        <fullName evidence="1">Uncharacterized protein</fullName>
    </submittedName>
</protein>
<gene>
    <name evidence="1" type="ORF">DFQ27_005885</name>
</gene>
<proteinExistence type="predicted"/>
<evidence type="ECO:0000313" key="1">
    <source>
        <dbReference type="EMBL" id="KAG0256133.1"/>
    </source>
</evidence>
<keyword evidence="2" id="KW-1185">Reference proteome</keyword>
<comment type="caution">
    <text evidence="1">The sequence shown here is derived from an EMBL/GenBank/DDBJ whole genome shotgun (WGS) entry which is preliminary data.</text>
</comment>
<accession>A0A9P6PXI6</accession>
<evidence type="ECO:0000313" key="2">
    <source>
        <dbReference type="Proteomes" id="UP000807716"/>
    </source>
</evidence>